<evidence type="ECO:0000256" key="1">
    <source>
        <dbReference type="SAM" id="MobiDB-lite"/>
    </source>
</evidence>
<comment type="caution">
    <text evidence="2">The sequence shown here is derived from an EMBL/GenBank/DDBJ whole genome shotgun (WGS) entry which is preliminary data.</text>
</comment>
<dbReference type="Proteomes" id="UP001610818">
    <property type="component" value="Unassembled WGS sequence"/>
</dbReference>
<dbReference type="EMBL" id="JBIRGQ010000005">
    <property type="protein sequence ID" value="MFH8549275.1"/>
    <property type="molecule type" value="Genomic_DNA"/>
</dbReference>
<evidence type="ECO:0000313" key="3">
    <source>
        <dbReference type="Proteomes" id="UP001610818"/>
    </source>
</evidence>
<protein>
    <submittedName>
        <fullName evidence="2">DUF6082 family protein</fullName>
    </submittedName>
</protein>
<proteinExistence type="predicted"/>
<sequence>MSSAVGAGLAFAVGAFALLAAQQRRYAELRLEVDKAERADRRRTMMAQQHELQLYLLRKAIDDPDLAAVFSIAEAESPGQQRQFLFANALYTNALLAYRIGVVNWEELHGHVRVMCANPIFRQYWHATRHQRASLKDSSDEARVGRMTDMLVHELEDSESEDWWVVGEPPSEGQPPTK</sequence>
<dbReference type="Pfam" id="PF19560">
    <property type="entry name" value="DUF6082"/>
    <property type="match status" value="1"/>
</dbReference>
<name>A0ABW7QY71_9ACTN</name>
<reference evidence="2 3" key="1">
    <citation type="submission" date="2024-10" db="EMBL/GenBank/DDBJ databases">
        <title>The Natural Products Discovery Center: Release of the First 8490 Sequenced Strains for Exploring Actinobacteria Biosynthetic Diversity.</title>
        <authorList>
            <person name="Kalkreuter E."/>
            <person name="Kautsar S.A."/>
            <person name="Yang D."/>
            <person name="Bader C.D."/>
            <person name="Teijaro C.N."/>
            <person name="Fluegel L."/>
            <person name="Davis C.M."/>
            <person name="Simpson J.R."/>
            <person name="Lauterbach L."/>
            <person name="Steele A.D."/>
            <person name="Gui C."/>
            <person name="Meng S."/>
            <person name="Li G."/>
            <person name="Viehrig K."/>
            <person name="Ye F."/>
            <person name="Su P."/>
            <person name="Kiefer A.F."/>
            <person name="Nichols A."/>
            <person name="Cepeda A.J."/>
            <person name="Yan W."/>
            <person name="Fan B."/>
            <person name="Jiang Y."/>
            <person name="Adhikari A."/>
            <person name="Zheng C.-J."/>
            <person name="Schuster L."/>
            <person name="Cowan T.M."/>
            <person name="Smanski M.J."/>
            <person name="Chevrette M.G."/>
            <person name="De Carvalho L.P.S."/>
            <person name="Shen B."/>
        </authorList>
    </citation>
    <scope>NUCLEOTIDE SEQUENCE [LARGE SCALE GENOMIC DNA]</scope>
    <source>
        <strain evidence="2 3">NPDC017990</strain>
    </source>
</reference>
<dbReference type="RefSeq" id="WP_397715695.1">
    <property type="nucleotide sequence ID" value="NZ_JBIRGN010000005.1"/>
</dbReference>
<evidence type="ECO:0000313" key="2">
    <source>
        <dbReference type="EMBL" id="MFH8549275.1"/>
    </source>
</evidence>
<feature type="region of interest" description="Disordered" evidence="1">
    <location>
        <begin position="159"/>
        <end position="178"/>
    </location>
</feature>
<dbReference type="InterPro" id="IPR045728">
    <property type="entry name" value="DUF6082"/>
</dbReference>
<organism evidence="2 3">
    <name type="scientific">Streptomyces longisporoflavus</name>
    <dbReference type="NCBI Taxonomy" id="28044"/>
    <lineage>
        <taxon>Bacteria</taxon>
        <taxon>Bacillati</taxon>
        <taxon>Actinomycetota</taxon>
        <taxon>Actinomycetes</taxon>
        <taxon>Kitasatosporales</taxon>
        <taxon>Streptomycetaceae</taxon>
        <taxon>Streptomyces</taxon>
    </lineage>
</organism>
<keyword evidence="3" id="KW-1185">Reference proteome</keyword>
<gene>
    <name evidence="2" type="ORF">ACH4F9_30060</name>
</gene>
<accession>A0ABW7QY71</accession>